<feature type="transmembrane region" description="Helical" evidence="10">
    <location>
        <begin position="59"/>
        <end position="79"/>
    </location>
</feature>
<feature type="transmembrane region" description="Helical" evidence="10">
    <location>
        <begin position="1072"/>
        <end position="1095"/>
    </location>
</feature>
<dbReference type="GO" id="GO:0000033">
    <property type="term" value="F:alpha-1,3-mannosyltransferase activity"/>
    <property type="evidence" value="ECO:0007669"/>
    <property type="project" value="TreeGrafter"/>
</dbReference>
<evidence type="ECO:0000313" key="11">
    <source>
        <dbReference type="EMBL" id="RQM27583.1"/>
    </source>
</evidence>
<evidence type="ECO:0000256" key="4">
    <source>
        <dbReference type="ARBA" id="ARBA00022679"/>
    </source>
</evidence>
<keyword evidence="7 10" id="KW-1133">Transmembrane helix</keyword>
<comment type="subcellular location">
    <subcellularLocation>
        <location evidence="1">Membrane</location>
        <topology evidence="1">Single-pass type II membrane protein</topology>
    </subcellularLocation>
</comment>
<dbReference type="InterPro" id="IPR029044">
    <property type="entry name" value="Nucleotide-diphossugar_trans"/>
</dbReference>
<dbReference type="GO" id="GO:0016020">
    <property type="term" value="C:membrane"/>
    <property type="evidence" value="ECO:0007669"/>
    <property type="project" value="UniProtKB-SubCell"/>
</dbReference>
<name>A0A425DE21_APHAT</name>
<feature type="transmembrane region" description="Helical" evidence="10">
    <location>
        <begin position="904"/>
        <end position="925"/>
    </location>
</feature>
<organism evidence="11 12">
    <name type="scientific">Aphanomyces astaci</name>
    <name type="common">Crayfish plague agent</name>
    <dbReference type="NCBI Taxonomy" id="112090"/>
    <lineage>
        <taxon>Eukaryota</taxon>
        <taxon>Sar</taxon>
        <taxon>Stramenopiles</taxon>
        <taxon>Oomycota</taxon>
        <taxon>Saprolegniomycetes</taxon>
        <taxon>Saprolegniales</taxon>
        <taxon>Verrucalvaceae</taxon>
        <taxon>Aphanomyces</taxon>
    </lineage>
</organism>
<dbReference type="GO" id="GO:0006493">
    <property type="term" value="P:protein O-linked glycosylation"/>
    <property type="evidence" value="ECO:0007669"/>
    <property type="project" value="TreeGrafter"/>
</dbReference>
<keyword evidence="8 10" id="KW-0472">Membrane</keyword>
<evidence type="ECO:0008006" key="13">
    <source>
        <dbReference type="Google" id="ProtNLM"/>
    </source>
</evidence>
<feature type="transmembrane region" description="Helical" evidence="10">
    <location>
        <begin position="937"/>
        <end position="957"/>
    </location>
</feature>
<evidence type="ECO:0000256" key="10">
    <source>
        <dbReference type="SAM" id="Phobius"/>
    </source>
</evidence>
<proteinExistence type="inferred from homology"/>
<dbReference type="SUPFAM" id="SSF53448">
    <property type="entry name" value="Nucleotide-diphospho-sugar transferases"/>
    <property type="match status" value="1"/>
</dbReference>
<gene>
    <name evidence="11" type="ORF">B5M09_012112</name>
</gene>
<dbReference type="EMBL" id="MZMZ02002027">
    <property type="protein sequence ID" value="RQM27583.1"/>
    <property type="molecule type" value="Genomic_DNA"/>
</dbReference>
<keyword evidence="9" id="KW-0325">Glycoprotein</keyword>
<evidence type="ECO:0000256" key="9">
    <source>
        <dbReference type="ARBA" id="ARBA00023180"/>
    </source>
</evidence>
<dbReference type="Gene3D" id="3.80.10.10">
    <property type="entry name" value="Ribonuclease Inhibitor"/>
    <property type="match status" value="1"/>
</dbReference>
<evidence type="ECO:0000256" key="7">
    <source>
        <dbReference type="ARBA" id="ARBA00022989"/>
    </source>
</evidence>
<reference evidence="11" key="1">
    <citation type="submission" date="2018-07" db="EMBL/GenBank/DDBJ databases">
        <title>Annotation of Aphanomyces astaci genome assembly.</title>
        <authorList>
            <person name="Studholme D.J."/>
        </authorList>
    </citation>
    <scope>NUCLEOTIDE SEQUENCE [LARGE SCALE GENOMIC DNA]</scope>
    <source>
        <strain evidence="11">Pc</strain>
    </source>
</reference>
<dbReference type="PANTHER" id="PTHR31392:SF1">
    <property type="entry name" value="ALPHA-1,3-MANNOSYLTRANSFERASE MNN1-RELATED"/>
    <property type="match status" value="1"/>
</dbReference>
<comment type="caution">
    <text evidence="11">The sequence shown here is derived from an EMBL/GenBank/DDBJ whole genome shotgun (WGS) entry which is preliminary data.</text>
</comment>
<evidence type="ECO:0000256" key="5">
    <source>
        <dbReference type="ARBA" id="ARBA00022692"/>
    </source>
</evidence>
<feature type="transmembrane region" description="Helical" evidence="10">
    <location>
        <begin position="20"/>
        <end position="39"/>
    </location>
</feature>
<evidence type="ECO:0000256" key="2">
    <source>
        <dbReference type="ARBA" id="ARBA00009105"/>
    </source>
</evidence>
<dbReference type="Gene3D" id="3.90.550.10">
    <property type="entry name" value="Spore Coat Polysaccharide Biosynthesis Protein SpsA, Chain A"/>
    <property type="match status" value="1"/>
</dbReference>
<accession>A0A425DE21</accession>
<keyword evidence="3" id="KW-0328">Glycosyltransferase</keyword>
<keyword evidence="5 10" id="KW-0812">Transmembrane</keyword>
<sequence length="1391" mass="155090">MGLDSEPGRRKASVRRPLPLLQAIVFVLVITCVVVNFSYFSTRVEPLGPRIALSKTQHAMRGFVVPMFDAMIPIGVSLIQELRRYGNNDVIQVYHCLGELSPLSMQLLHRADDFIEVIDVCHEYVTQGNLTLEQAKDFRNFYIKPLALIHTRLEDVILLDADDILFSDPAALWNVPAYKATGTIFFYDREINENSYLNGKHRWTNDAGVDVEENTLQEMVRMFESERFGLRRNQPSDHVRNSLPFNSQGAHEQDSSVVVVDKRRHHIAMDVLWFLITAWRYRFTYSWGDKENFWLAYELSQSPYYFSPHGTSAAGGRQGHDVQTVCGDIAHFFPLDGRDDILHINGNKLINPYTKIDAVNGYDHSFQASKLTDLVANLPGYFAGLRRRGPTPIMQPNSSCPQECMYQRGAVAVTNAQRQSMVQRISDTFEVAAAVDRHVVVQQGVVLPIVTDADAARAVSSINQLRRVGYQGWVQVYHCAGNFPSHVLQTFVRIDAYVQVVDACQGFILNGNLTMDQIPDFQNSYLAPLALIHTSMSHVVVLNVHAVVLQDPTAVLWSDVLYSETGTVFFHDHHDATSKSFLNHPATYIDERGRSVAGTALEAVVHTFNYSKFNLDGPRTLSPSLKASRAWNHQSASRQDNSLFAVDKSRADKAMQVLWELITTTRFQHGYSKGAKENVWLAYELSQLPYAFSKFGASYVDGASPWTAQYGPAKDDELLVVMTALSDVASIDDLPANVCRRRLVDTTDDATCLDQHNEGAQRLTYSQVQALQVRAVSEAVAVVVPKVTHDKRNLALRVVVGTLHVATTVYLVVWVLIMLFSSGPNVVTAKFYQPKVTAAGYTMISLMHVGALVVPNLCHRKPAVTSLWKPLQPPPPPVTVRRLSSKTQSRIIVRQLSKRAATDWFDHVFIVFNFIVILCQGRQAYEMLSTMVDPTKVVSYAAIVLLYSVLSPCLVFINNIQTKYTLVCYADALFSFTLSCGHPMFSVAIQALELIVVNPNLVRNNRWSAETLLFARLFGVTGPVDFFVKHVMHLSTYFTICRLANTAHSADSNKDQSSDLQRSHQNRVMRRLNLAVSSGLGVVCAILLGRCILYREPCPSYCVSNMQPLVDLGCHCAYANINCHTLGIDDPTPLLDPRIIGTRLVYVQFSRCDLENGLNATSMVPFQQITKIQVTFSNMSSWTGPLPASLNNILVQYSRLETIPHALIYDIPPELSTILIDASPLKTIPDNVFNAWSFVQRLQLLNVSLTTFPNGILSMPHLTELNLRGNNITSMFPESAWPSPLTIAGLAGNGLKSVPWTAAKRGVIIDLSGNPIEDATTLDAAELKLVHRRSVILDDTPYCNVTQDTTCKYKCAPSCFAFMVGDYFCDLACFTPACGFDKGDCDGFGFS</sequence>
<dbReference type="PROSITE" id="PS51450">
    <property type="entry name" value="LRR"/>
    <property type="match status" value="1"/>
</dbReference>
<dbReference type="Gene3D" id="3.30.300.320">
    <property type="match status" value="1"/>
</dbReference>
<dbReference type="VEuPathDB" id="FungiDB:H257_12315"/>
<evidence type="ECO:0000256" key="6">
    <source>
        <dbReference type="ARBA" id="ARBA00022968"/>
    </source>
</evidence>
<keyword evidence="12" id="KW-1185">Reference proteome</keyword>
<feature type="transmembrane region" description="Helical" evidence="10">
    <location>
        <begin position="794"/>
        <end position="818"/>
    </location>
</feature>
<dbReference type="InterPro" id="IPR022751">
    <property type="entry name" value="Alpha_mannosyltransferase"/>
</dbReference>
<evidence type="ECO:0000313" key="12">
    <source>
        <dbReference type="Proteomes" id="UP000284702"/>
    </source>
</evidence>
<protein>
    <recommendedName>
        <fullName evidence="13">LNR domain-containing protein</fullName>
    </recommendedName>
</protein>
<evidence type="ECO:0000256" key="3">
    <source>
        <dbReference type="ARBA" id="ARBA00022676"/>
    </source>
</evidence>
<comment type="similarity">
    <text evidence="2">Belongs to the MNN1/MNT family.</text>
</comment>
<dbReference type="InterPro" id="IPR001611">
    <property type="entry name" value="Leu-rich_rpt"/>
</dbReference>
<keyword evidence="4" id="KW-0808">Transferase</keyword>
<dbReference type="VEuPathDB" id="FungiDB:H257_12465"/>
<evidence type="ECO:0000256" key="8">
    <source>
        <dbReference type="ARBA" id="ARBA00023136"/>
    </source>
</evidence>
<keyword evidence="6" id="KW-0735">Signal-anchor</keyword>
<dbReference type="GO" id="GO:0005794">
    <property type="term" value="C:Golgi apparatus"/>
    <property type="evidence" value="ECO:0007669"/>
    <property type="project" value="TreeGrafter"/>
</dbReference>
<dbReference type="Proteomes" id="UP000284702">
    <property type="component" value="Unassembled WGS sequence"/>
</dbReference>
<evidence type="ECO:0000256" key="1">
    <source>
        <dbReference type="ARBA" id="ARBA00004606"/>
    </source>
</evidence>
<dbReference type="InterPro" id="IPR032675">
    <property type="entry name" value="LRR_dom_sf"/>
</dbReference>
<dbReference type="PANTHER" id="PTHR31392">
    <property type="entry name" value="ALPHA-1,3-MANNOSYLTRANSFERASE MNN1-RELATED"/>
    <property type="match status" value="1"/>
</dbReference>
<feature type="transmembrane region" description="Helical" evidence="10">
    <location>
        <begin position="838"/>
        <end position="858"/>
    </location>
</feature>
<dbReference type="SUPFAM" id="SSF52058">
    <property type="entry name" value="L domain-like"/>
    <property type="match status" value="1"/>
</dbReference>
<dbReference type="Pfam" id="PF11051">
    <property type="entry name" value="Mannosyl_trans3"/>
    <property type="match status" value="2"/>
</dbReference>